<organism evidence="3 4">
    <name type="scientific">Colocasia esculenta</name>
    <name type="common">Wild taro</name>
    <name type="synonym">Arum esculentum</name>
    <dbReference type="NCBI Taxonomy" id="4460"/>
    <lineage>
        <taxon>Eukaryota</taxon>
        <taxon>Viridiplantae</taxon>
        <taxon>Streptophyta</taxon>
        <taxon>Embryophyta</taxon>
        <taxon>Tracheophyta</taxon>
        <taxon>Spermatophyta</taxon>
        <taxon>Magnoliopsida</taxon>
        <taxon>Liliopsida</taxon>
        <taxon>Araceae</taxon>
        <taxon>Aroideae</taxon>
        <taxon>Colocasieae</taxon>
        <taxon>Colocasia</taxon>
    </lineage>
</organism>
<evidence type="ECO:0000256" key="1">
    <source>
        <dbReference type="SAM" id="MobiDB-lite"/>
    </source>
</evidence>
<evidence type="ECO:0000313" key="4">
    <source>
        <dbReference type="Proteomes" id="UP000652761"/>
    </source>
</evidence>
<accession>A0A843XAT6</accession>
<feature type="compositionally biased region" description="Basic and acidic residues" evidence="1">
    <location>
        <begin position="1"/>
        <end position="21"/>
    </location>
</feature>
<gene>
    <name evidence="3" type="ORF">Taro_049406</name>
</gene>
<evidence type="ECO:0000313" key="3">
    <source>
        <dbReference type="EMBL" id="MQM16448.1"/>
    </source>
</evidence>
<keyword evidence="4" id="KW-1185">Reference proteome</keyword>
<feature type="transmembrane region" description="Helical" evidence="2">
    <location>
        <begin position="183"/>
        <end position="208"/>
    </location>
</feature>
<keyword evidence="2" id="KW-0472">Membrane</keyword>
<evidence type="ECO:0000256" key="2">
    <source>
        <dbReference type="SAM" id="Phobius"/>
    </source>
</evidence>
<dbReference type="PANTHER" id="PTHR37189">
    <property type="entry name" value="CONCANAVALIN A-LIKE LECTIN/GLUCANASE DOMAIN-CONTAINING PROTEIN-RELATED"/>
    <property type="match status" value="1"/>
</dbReference>
<protein>
    <submittedName>
        <fullName evidence="3">Uncharacterized protein</fullName>
    </submittedName>
</protein>
<feature type="region of interest" description="Disordered" evidence="1">
    <location>
        <begin position="1"/>
        <end position="84"/>
    </location>
</feature>
<comment type="caution">
    <text evidence="3">The sequence shown here is derived from an EMBL/GenBank/DDBJ whole genome shotgun (WGS) entry which is preliminary data.</text>
</comment>
<keyword evidence="2" id="KW-1133">Transmembrane helix</keyword>
<feature type="compositionally biased region" description="Basic residues" evidence="1">
    <location>
        <begin position="28"/>
        <end position="40"/>
    </location>
</feature>
<dbReference type="AlphaFoldDB" id="A0A843XAT6"/>
<dbReference type="EMBL" id="NMUH01007010">
    <property type="protein sequence ID" value="MQM16448.1"/>
    <property type="molecule type" value="Genomic_DNA"/>
</dbReference>
<keyword evidence="2" id="KW-0812">Transmembrane</keyword>
<sequence length="223" mass="23169">MTKGDEKAEQNVGGGKREREMTPSVACWKRKGIQGLHKGKICKENNGQISGQPSKQKGKRTAEGERIGDEDDGMPAYPRRDVRRPPSTATWVAASALWLLSLAALPSRSGAVRPSDHGLAFQKNASGPAMVSFFRGAGGGEALPQAGNATAGTVWDVPSQSSPSDGDAAEADMVDGRDRARTVLLTAGVVCGAVGVALLAAAALAYLVQARRRRDECGSGGNG</sequence>
<dbReference type="PANTHER" id="PTHR37189:SF4">
    <property type="entry name" value="TRANSMEMBRANE PROTEIN"/>
    <property type="match status" value="1"/>
</dbReference>
<proteinExistence type="predicted"/>
<reference evidence="3" key="1">
    <citation type="submission" date="2017-07" db="EMBL/GenBank/DDBJ databases">
        <title>Taro Niue Genome Assembly and Annotation.</title>
        <authorList>
            <person name="Atibalentja N."/>
            <person name="Keating K."/>
            <person name="Fields C.J."/>
        </authorList>
    </citation>
    <scope>NUCLEOTIDE SEQUENCE</scope>
    <source>
        <strain evidence="3">Niue_2</strain>
        <tissue evidence="3">Leaf</tissue>
    </source>
</reference>
<feature type="compositionally biased region" description="Polar residues" evidence="1">
    <location>
        <begin position="45"/>
        <end position="55"/>
    </location>
</feature>
<dbReference type="Proteomes" id="UP000652761">
    <property type="component" value="Unassembled WGS sequence"/>
</dbReference>
<name>A0A843XAT6_COLES</name>